<gene>
    <name evidence="10" type="primary">LOC140036586</name>
</gene>
<comment type="subcellular location">
    <subcellularLocation>
        <location evidence="1">Membrane</location>
        <topology evidence="1">Multi-pass membrane protein</topology>
    </subcellularLocation>
</comment>
<feature type="transmembrane region" description="Helical" evidence="8">
    <location>
        <begin position="395"/>
        <end position="419"/>
    </location>
</feature>
<comment type="similarity">
    <text evidence="6">Belongs to the major facilitator superfamily. Phosphate:H(+) symporter (TC 2.A.1.9) family.</text>
</comment>
<accession>A0ABM4WS20</accession>
<proteinExistence type="inferred from homology"/>
<evidence type="ECO:0000256" key="7">
    <source>
        <dbReference type="SAM" id="MobiDB-lite"/>
    </source>
</evidence>
<dbReference type="GeneID" id="140036586"/>
<comment type="similarity">
    <text evidence="2">Belongs to the major facilitator superfamily. Proton-dependent oligopeptide transporter (POT/PTR) (TC 2.A.17) family.</text>
</comment>
<protein>
    <submittedName>
        <fullName evidence="10">Protein NRT1/ PTR FAMILY 5.6-like</fullName>
    </submittedName>
</protein>
<evidence type="ECO:0000256" key="6">
    <source>
        <dbReference type="ARBA" id="ARBA00044504"/>
    </source>
</evidence>
<keyword evidence="9" id="KW-1185">Reference proteome</keyword>
<feature type="transmembrane region" description="Helical" evidence="8">
    <location>
        <begin position="516"/>
        <end position="541"/>
    </location>
</feature>
<feature type="transmembrane region" description="Helical" evidence="8">
    <location>
        <begin position="118"/>
        <end position="136"/>
    </location>
</feature>
<evidence type="ECO:0000256" key="5">
    <source>
        <dbReference type="ARBA" id="ARBA00023136"/>
    </source>
</evidence>
<reference evidence="10" key="1">
    <citation type="submission" date="2025-08" db="UniProtKB">
        <authorList>
            <consortium name="RefSeq"/>
        </authorList>
    </citation>
    <scope>IDENTIFICATION</scope>
    <source>
        <tissue evidence="10">Leaves</tissue>
    </source>
</reference>
<feature type="transmembrane region" description="Helical" evidence="8">
    <location>
        <begin position="431"/>
        <end position="452"/>
    </location>
</feature>
<evidence type="ECO:0000256" key="2">
    <source>
        <dbReference type="ARBA" id="ARBA00005982"/>
    </source>
</evidence>
<evidence type="ECO:0000256" key="1">
    <source>
        <dbReference type="ARBA" id="ARBA00004141"/>
    </source>
</evidence>
<dbReference type="RefSeq" id="XP_071934577.1">
    <property type="nucleotide sequence ID" value="XM_072078476.1"/>
</dbReference>
<feature type="transmembrane region" description="Helical" evidence="8">
    <location>
        <begin position="485"/>
        <end position="504"/>
    </location>
</feature>
<evidence type="ECO:0000313" key="10">
    <source>
        <dbReference type="RefSeq" id="XP_071934577.1"/>
    </source>
</evidence>
<dbReference type="Pfam" id="PF00854">
    <property type="entry name" value="PTR2"/>
    <property type="match status" value="1"/>
</dbReference>
<evidence type="ECO:0000313" key="9">
    <source>
        <dbReference type="Proteomes" id="UP001652660"/>
    </source>
</evidence>
<dbReference type="PANTHER" id="PTHR11654">
    <property type="entry name" value="OLIGOPEPTIDE TRANSPORTER-RELATED"/>
    <property type="match status" value="1"/>
</dbReference>
<feature type="transmembrane region" description="Helical" evidence="8">
    <location>
        <begin position="356"/>
        <end position="375"/>
    </location>
</feature>
<feature type="transmembrane region" description="Helical" evidence="8">
    <location>
        <begin position="207"/>
        <end position="226"/>
    </location>
</feature>
<feature type="compositionally biased region" description="Basic and acidic residues" evidence="7">
    <location>
        <begin position="1"/>
        <end position="12"/>
    </location>
</feature>
<evidence type="ECO:0000256" key="8">
    <source>
        <dbReference type="SAM" id="Phobius"/>
    </source>
</evidence>
<feature type="region of interest" description="Disordered" evidence="7">
    <location>
        <begin position="1"/>
        <end position="26"/>
    </location>
</feature>
<feature type="transmembrane region" description="Helical" evidence="8">
    <location>
        <begin position="561"/>
        <end position="579"/>
    </location>
</feature>
<evidence type="ECO:0000256" key="3">
    <source>
        <dbReference type="ARBA" id="ARBA00022692"/>
    </source>
</evidence>
<sequence length="607" mass="67896">MSSVKADMEQEIQKASNGETKPADDQDYKWVHDSSIDHKGNVPLRSSTGAWKASIFIISIEFSERLAYFAIAMNLVIYLTEVLHQDLKTAVKNVNYWTGATTLMPLFGAFLADAYLGRFFMILLSSIIYLLGLSLLTMSELIPSIKPCNIDNCGHPRKVHEMAFFIALYSLSLGTGGFKPSLESFGADQFDDNHLEERKQKMSFFNWWNFVLCSGVLLSLTVIVYVQDHVGWGVASLVLTLGMAIGFIVFYLGKPFYRYRVPEGSPLMPMYQVLVAAIIKRNLPHPSNPDLLYEVPRSEHIKGRLLCHTSSLRFLDKAAIFEDNDMQLQQRKHNPWRLVTVTMVEETKLIMNMFPIWFTSLIFGVCNSPAVTLFVKQSSAMDRKIGSKFEIPPATVGFLGALTMLLTITSYEKILVPVVRRARGNERGIKILQRIGVGMVFPVLGMAIAALVERRRLRMAETEAVLQGKAGESAPMSVFWLAPQIMILASGDAFSLVGLQEYFYEQVPDSMRSLGLAFFLSAMGVSQFISSFLITIVAHVTQKSGVSWLSKDLNGSRLDKFYWLLTAMAGLNLCLYFFFARRHSYKIIKGNVTVADCQGGDGTVSVA</sequence>
<dbReference type="Gene3D" id="1.20.1250.20">
    <property type="entry name" value="MFS general substrate transporter like domains"/>
    <property type="match status" value="1"/>
</dbReference>
<feature type="transmembrane region" description="Helical" evidence="8">
    <location>
        <begin position="66"/>
        <end position="83"/>
    </location>
</feature>
<keyword evidence="5 8" id="KW-0472">Membrane</keyword>
<dbReference type="InterPro" id="IPR000109">
    <property type="entry name" value="POT_fam"/>
</dbReference>
<name>A0ABM4WS20_COFAR</name>
<dbReference type="SUPFAM" id="SSF103473">
    <property type="entry name" value="MFS general substrate transporter"/>
    <property type="match status" value="1"/>
</dbReference>
<keyword evidence="3 8" id="KW-0812">Transmembrane</keyword>
<organism evidence="9 10">
    <name type="scientific">Coffea arabica</name>
    <name type="common">Arabian coffee</name>
    <dbReference type="NCBI Taxonomy" id="13443"/>
    <lineage>
        <taxon>Eukaryota</taxon>
        <taxon>Viridiplantae</taxon>
        <taxon>Streptophyta</taxon>
        <taxon>Embryophyta</taxon>
        <taxon>Tracheophyta</taxon>
        <taxon>Spermatophyta</taxon>
        <taxon>Magnoliopsida</taxon>
        <taxon>eudicotyledons</taxon>
        <taxon>Gunneridae</taxon>
        <taxon>Pentapetalae</taxon>
        <taxon>asterids</taxon>
        <taxon>lamiids</taxon>
        <taxon>Gentianales</taxon>
        <taxon>Rubiaceae</taxon>
        <taxon>Ixoroideae</taxon>
        <taxon>Gardenieae complex</taxon>
        <taxon>Bertiereae - Coffeeae clade</taxon>
        <taxon>Coffeeae</taxon>
        <taxon>Coffea</taxon>
    </lineage>
</organism>
<dbReference type="InterPro" id="IPR036259">
    <property type="entry name" value="MFS_trans_sf"/>
</dbReference>
<keyword evidence="4 8" id="KW-1133">Transmembrane helix</keyword>
<dbReference type="Proteomes" id="UP001652660">
    <property type="component" value="Chromosome 2e"/>
</dbReference>
<feature type="transmembrane region" description="Helical" evidence="8">
    <location>
        <begin position="232"/>
        <end position="252"/>
    </location>
</feature>
<evidence type="ECO:0000256" key="4">
    <source>
        <dbReference type="ARBA" id="ARBA00022989"/>
    </source>
</evidence>